<evidence type="ECO:0000313" key="8">
    <source>
        <dbReference type="Proteomes" id="UP001186944"/>
    </source>
</evidence>
<dbReference type="SMART" id="SM00336">
    <property type="entry name" value="BBOX"/>
    <property type="match status" value="2"/>
</dbReference>
<evidence type="ECO:0000259" key="5">
    <source>
        <dbReference type="PROSITE" id="PS50089"/>
    </source>
</evidence>
<keyword evidence="1" id="KW-0479">Metal-binding</keyword>
<dbReference type="SMART" id="SM00184">
    <property type="entry name" value="RING"/>
    <property type="match status" value="2"/>
</dbReference>
<dbReference type="InterPro" id="IPR001841">
    <property type="entry name" value="Znf_RING"/>
</dbReference>
<keyword evidence="3" id="KW-0862">Zinc</keyword>
<reference evidence="7" key="1">
    <citation type="submission" date="2019-08" db="EMBL/GenBank/DDBJ databases">
        <title>The improved chromosome-level genome for the pearl oyster Pinctada fucata martensii using PacBio sequencing and Hi-C.</title>
        <authorList>
            <person name="Zheng Z."/>
        </authorList>
    </citation>
    <scope>NUCLEOTIDE SEQUENCE</scope>
    <source>
        <strain evidence="7">ZZ-2019</strain>
        <tissue evidence="7">Adductor muscle</tissue>
    </source>
</reference>
<evidence type="ECO:0000256" key="3">
    <source>
        <dbReference type="ARBA" id="ARBA00022833"/>
    </source>
</evidence>
<feature type="domain" description="RING-type" evidence="5">
    <location>
        <begin position="16"/>
        <end position="59"/>
    </location>
</feature>
<accession>A0AA88Y503</accession>
<evidence type="ECO:0000256" key="2">
    <source>
        <dbReference type="ARBA" id="ARBA00022771"/>
    </source>
</evidence>
<dbReference type="InterPro" id="IPR017907">
    <property type="entry name" value="Znf_RING_CS"/>
</dbReference>
<keyword evidence="2 4" id="KW-0863">Zinc-finger</keyword>
<protein>
    <submittedName>
        <fullName evidence="7">Uncharacterized protein</fullName>
    </submittedName>
</protein>
<dbReference type="GO" id="GO:0008270">
    <property type="term" value="F:zinc ion binding"/>
    <property type="evidence" value="ECO:0007669"/>
    <property type="project" value="UniProtKB-KW"/>
</dbReference>
<dbReference type="InterPro" id="IPR013083">
    <property type="entry name" value="Znf_RING/FYVE/PHD"/>
</dbReference>
<dbReference type="SUPFAM" id="SSF57845">
    <property type="entry name" value="B-box zinc-binding domain"/>
    <property type="match status" value="1"/>
</dbReference>
<dbReference type="PROSITE" id="PS00518">
    <property type="entry name" value="ZF_RING_1"/>
    <property type="match status" value="1"/>
</dbReference>
<dbReference type="SUPFAM" id="SSF101898">
    <property type="entry name" value="NHL repeat"/>
    <property type="match status" value="1"/>
</dbReference>
<dbReference type="Gene3D" id="3.30.160.60">
    <property type="entry name" value="Classic Zinc Finger"/>
    <property type="match status" value="1"/>
</dbReference>
<dbReference type="CDD" id="cd19757">
    <property type="entry name" value="Bbox1"/>
    <property type="match status" value="1"/>
</dbReference>
<evidence type="ECO:0000259" key="6">
    <source>
        <dbReference type="PROSITE" id="PS50119"/>
    </source>
</evidence>
<dbReference type="InterPro" id="IPR018957">
    <property type="entry name" value="Znf_C3HC4_RING-type"/>
</dbReference>
<evidence type="ECO:0000313" key="7">
    <source>
        <dbReference type="EMBL" id="KAK3098213.1"/>
    </source>
</evidence>
<dbReference type="InterPro" id="IPR011042">
    <property type="entry name" value="6-blade_b-propeller_TolB-like"/>
</dbReference>
<dbReference type="PANTHER" id="PTHR25462">
    <property type="entry name" value="BONUS, ISOFORM C-RELATED"/>
    <property type="match status" value="1"/>
</dbReference>
<dbReference type="PROSITE" id="PS50089">
    <property type="entry name" value="ZF_RING_2"/>
    <property type="match status" value="1"/>
</dbReference>
<dbReference type="InterPro" id="IPR000315">
    <property type="entry name" value="Znf_B-box"/>
</dbReference>
<sequence length="635" mass="72287">MDRKRTLDFLLKNVRCYLCLDQFRDPRLLDCHHSYCRKCLESYVATVSNEGVIECPLCDVETETPKKGVSQLEKNIYYAISQQEMGVSCAICGEQEFAKGHCMDCNQDFCENCLKSHSGMTATREHHIVSIGRDNLGGKVTRNHFCKTHTEEKLCYFCTTCQKLVCQHCNMTNHKHHKSKYYTEITDVSRKRLKEVVSSMEYVNYFCWLAERKEEFSQQIQKYKKAEEKAYADVDTHAELLHSMVEQTRQKMLDTIADDTKKIIQPAKDAIKLIEKNILSITGIYLYARNVANQGDDVTVVDKSSRIRTKLEKMKSSKLLPTLEPNTVQHFVPHPVTVEEIQSLYGEIKRGVTETDDKKSECLMRFELDDEETTISSILPIEDGRAWLIEGVGGLLRLYDTEGRIHNTLRLGVQADDMAMTDDGTILVSCNSAKEIKAIDERLRIKSFVNTPYCARGLALDNKCSSLFICTTEKNAFFDHDATHNNQVVRTMLGDSKRWEVPDILEFSSSPTVEYPARAVVTKNGYIAISDWKRECVTILDGTGHIETEYFGLRKGRDNDHFCPRGICCSKSDGRLLVADYNTSRIIQIDETGQIFQTVLTKADGIHKPWSVSVGVDGLLWVGNKQGSVQVFQLQ</sequence>
<dbReference type="Gene3D" id="4.10.830.40">
    <property type="match status" value="1"/>
</dbReference>
<dbReference type="EMBL" id="VSWD01000007">
    <property type="protein sequence ID" value="KAK3098213.1"/>
    <property type="molecule type" value="Genomic_DNA"/>
</dbReference>
<dbReference type="AlphaFoldDB" id="A0AA88Y503"/>
<dbReference type="SUPFAM" id="SSF57850">
    <property type="entry name" value="RING/U-box"/>
    <property type="match status" value="1"/>
</dbReference>
<dbReference type="PANTHER" id="PTHR25462:SF296">
    <property type="entry name" value="MEIOTIC P26, ISOFORM F"/>
    <property type="match status" value="1"/>
</dbReference>
<feature type="domain" description="B box-type" evidence="6">
    <location>
        <begin position="141"/>
        <end position="182"/>
    </location>
</feature>
<dbReference type="Proteomes" id="UP001186944">
    <property type="component" value="Unassembled WGS sequence"/>
</dbReference>
<dbReference type="Gene3D" id="3.30.40.10">
    <property type="entry name" value="Zinc/RING finger domain, C3HC4 (zinc finger)"/>
    <property type="match status" value="1"/>
</dbReference>
<dbReference type="Pfam" id="PF00643">
    <property type="entry name" value="zf-B_box"/>
    <property type="match status" value="1"/>
</dbReference>
<name>A0AA88Y503_PINIB</name>
<proteinExistence type="predicted"/>
<gene>
    <name evidence="7" type="ORF">FSP39_017263</name>
</gene>
<feature type="domain" description="B box-type" evidence="6">
    <location>
        <begin position="84"/>
        <end position="131"/>
    </location>
</feature>
<dbReference type="InterPro" id="IPR047153">
    <property type="entry name" value="TRIM45/56/19-like"/>
</dbReference>
<dbReference type="PROSITE" id="PS50119">
    <property type="entry name" value="ZF_BBOX"/>
    <property type="match status" value="2"/>
</dbReference>
<evidence type="ECO:0000256" key="1">
    <source>
        <dbReference type="ARBA" id="ARBA00022723"/>
    </source>
</evidence>
<organism evidence="7 8">
    <name type="scientific">Pinctada imbricata</name>
    <name type="common">Atlantic pearl-oyster</name>
    <name type="synonym">Pinctada martensii</name>
    <dbReference type="NCBI Taxonomy" id="66713"/>
    <lineage>
        <taxon>Eukaryota</taxon>
        <taxon>Metazoa</taxon>
        <taxon>Spiralia</taxon>
        <taxon>Lophotrochozoa</taxon>
        <taxon>Mollusca</taxon>
        <taxon>Bivalvia</taxon>
        <taxon>Autobranchia</taxon>
        <taxon>Pteriomorphia</taxon>
        <taxon>Pterioida</taxon>
        <taxon>Pterioidea</taxon>
        <taxon>Pteriidae</taxon>
        <taxon>Pinctada</taxon>
    </lineage>
</organism>
<dbReference type="Gene3D" id="2.120.10.30">
    <property type="entry name" value="TolB, C-terminal domain"/>
    <property type="match status" value="1"/>
</dbReference>
<keyword evidence="8" id="KW-1185">Reference proteome</keyword>
<comment type="caution">
    <text evidence="7">The sequence shown here is derived from an EMBL/GenBank/DDBJ whole genome shotgun (WGS) entry which is preliminary data.</text>
</comment>
<dbReference type="Pfam" id="PF00097">
    <property type="entry name" value="zf-C3HC4"/>
    <property type="match status" value="1"/>
</dbReference>
<evidence type="ECO:0000256" key="4">
    <source>
        <dbReference type="PROSITE-ProRule" id="PRU00024"/>
    </source>
</evidence>